<reference evidence="1 2" key="1">
    <citation type="submission" date="2014-07" db="EMBL/GenBank/DDBJ databases">
        <title>Draft Genome Sequence of Gephyronic Acid Producer, Cystobacter violaceus Strain Cb vi76.</title>
        <authorList>
            <person name="Stevens D.C."/>
            <person name="Young J."/>
            <person name="Carmichael R."/>
            <person name="Tan J."/>
            <person name="Taylor R.E."/>
        </authorList>
    </citation>
    <scope>NUCLEOTIDE SEQUENCE [LARGE SCALE GENOMIC DNA]</scope>
    <source>
        <strain evidence="1 2">Cb vi76</strain>
    </source>
</reference>
<organism evidence="1 2">
    <name type="scientific">Archangium violaceum Cb vi76</name>
    <dbReference type="NCBI Taxonomy" id="1406225"/>
    <lineage>
        <taxon>Bacteria</taxon>
        <taxon>Pseudomonadati</taxon>
        <taxon>Myxococcota</taxon>
        <taxon>Myxococcia</taxon>
        <taxon>Myxococcales</taxon>
        <taxon>Cystobacterineae</taxon>
        <taxon>Archangiaceae</taxon>
        <taxon>Archangium</taxon>
    </lineage>
</organism>
<gene>
    <name evidence="1" type="ORF">Q664_37530</name>
</gene>
<evidence type="ECO:0000313" key="2">
    <source>
        <dbReference type="Proteomes" id="UP000028547"/>
    </source>
</evidence>
<evidence type="ECO:0008006" key="3">
    <source>
        <dbReference type="Google" id="ProtNLM"/>
    </source>
</evidence>
<sequence length="311" mass="33921">MNARAMLLQVVLAVLALVAAVLVWQRGSAGLPGEVTVLEVSSRALQRVRFDDEARVVELFRDERDAATLWVRLGEQSGELRGNEMAKSLFASVAPLKAVRDLGMQDARKLEEMGLTGSPRKLTLTAAGREHVFTLGARLGEEVPNPYARREDGSVFLLGPSLVPQLESAAAILVDRRMHTFELGEFDAFTVFQGAHSRSFVVRGAPPEPVTVAPQRTPEAPDELARAWLDRVWRLPPRDMLGRGEEPPGGEPEEVFRVEFKRGGRRLGHLTVARGAEGDFFARTEHTAGWVRLLSGVDALAAMAVTVASGS</sequence>
<evidence type="ECO:0000313" key="1">
    <source>
        <dbReference type="EMBL" id="KFA89022.1"/>
    </source>
</evidence>
<dbReference type="EMBL" id="JPMI01000267">
    <property type="protein sequence ID" value="KFA89022.1"/>
    <property type="molecule type" value="Genomic_DNA"/>
</dbReference>
<comment type="caution">
    <text evidence="1">The sequence shown here is derived from an EMBL/GenBank/DDBJ whole genome shotgun (WGS) entry which is preliminary data.</text>
</comment>
<dbReference type="Proteomes" id="UP000028547">
    <property type="component" value="Unassembled WGS sequence"/>
</dbReference>
<name>A0A084SKN7_9BACT</name>
<dbReference type="RefSeq" id="WP_043406726.1">
    <property type="nucleotide sequence ID" value="NZ_JPMI01000267.1"/>
</dbReference>
<proteinExistence type="predicted"/>
<protein>
    <recommendedName>
        <fullName evidence="3">DUF4340 domain-containing protein</fullName>
    </recommendedName>
</protein>
<dbReference type="AlphaFoldDB" id="A0A084SKN7"/>
<accession>A0A084SKN7</accession>